<keyword evidence="1" id="KW-0479">Metal-binding</keyword>
<evidence type="ECO:0000256" key="2">
    <source>
        <dbReference type="ARBA" id="ARBA00022737"/>
    </source>
</evidence>
<dbReference type="OrthoDB" id="1145220at2"/>
<keyword evidence="4" id="KW-0732">Signal</keyword>
<name>H6L3S5_SAPGL</name>
<evidence type="ECO:0000256" key="1">
    <source>
        <dbReference type="ARBA" id="ARBA00022723"/>
    </source>
</evidence>
<gene>
    <name evidence="6" type="ordered locus">SGRA_0015</name>
</gene>
<dbReference type="Gene3D" id="1.10.238.10">
    <property type="entry name" value="EF-hand"/>
    <property type="match status" value="2"/>
</dbReference>
<feature type="domain" description="EF-hand" evidence="5">
    <location>
        <begin position="110"/>
        <end position="145"/>
    </location>
</feature>
<accession>H6L3S5</accession>
<feature type="signal peptide" evidence="4">
    <location>
        <begin position="1"/>
        <end position="19"/>
    </location>
</feature>
<feature type="compositionally biased region" description="Basic residues" evidence="3">
    <location>
        <begin position="141"/>
        <end position="150"/>
    </location>
</feature>
<dbReference type="PANTHER" id="PTHR10827:SF98">
    <property type="entry name" value="45 KDA CALCIUM-BINDING PROTEIN"/>
    <property type="match status" value="1"/>
</dbReference>
<dbReference type="HOGENOM" id="CLU_091273_2_1_10"/>
<organism evidence="6 7">
    <name type="scientific">Saprospira grandis (strain Lewin)</name>
    <dbReference type="NCBI Taxonomy" id="984262"/>
    <lineage>
        <taxon>Bacteria</taxon>
        <taxon>Pseudomonadati</taxon>
        <taxon>Bacteroidota</taxon>
        <taxon>Saprospiria</taxon>
        <taxon>Saprospirales</taxon>
        <taxon>Saprospiraceae</taxon>
        <taxon>Saprospira</taxon>
    </lineage>
</organism>
<dbReference type="InterPro" id="IPR011992">
    <property type="entry name" value="EF-hand-dom_pair"/>
</dbReference>
<dbReference type="EMBL" id="CP002831">
    <property type="protein sequence ID" value="AFC22760.1"/>
    <property type="molecule type" value="Genomic_DNA"/>
</dbReference>
<evidence type="ECO:0000313" key="6">
    <source>
        <dbReference type="EMBL" id="AFC22760.1"/>
    </source>
</evidence>
<proteinExistence type="predicted"/>
<dbReference type="STRING" id="984262.SGRA_0015"/>
<dbReference type="InterPro" id="IPR002048">
    <property type="entry name" value="EF_hand_dom"/>
</dbReference>
<dbReference type="SUPFAM" id="SSF47473">
    <property type="entry name" value="EF-hand"/>
    <property type="match status" value="1"/>
</dbReference>
<reference evidence="6 7" key="1">
    <citation type="journal article" date="2012" name="Stand. Genomic Sci.">
        <title>Complete genome sequencing and analysis of Saprospira grandis str. Lewin, a predatory marine bacterium.</title>
        <authorList>
            <person name="Saw J.H."/>
            <person name="Yuryev A."/>
            <person name="Kanbe M."/>
            <person name="Hou S."/>
            <person name="Young A.G."/>
            <person name="Aizawa S."/>
            <person name="Alam M."/>
        </authorList>
    </citation>
    <scope>NUCLEOTIDE SEQUENCE [LARGE SCALE GENOMIC DNA]</scope>
    <source>
        <strain evidence="6 7">Lewin</strain>
    </source>
</reference>
<protein>
    <submittedName>
        <fullName evidence="6">Calcium-binding EF-hand-containing protein</fullName>
    </submittedName>
</protein>
<evidence type="ECO:0000259" key="5">
    <source>
        <dbReference type="PROSITE" id="PS50222"/>
    </source>
</evidence>
<dbReference type="GO" id="GO:0005509">
    <property type="term" value="F:calcium ion binding"/>
    <property type="evidence" value="ECO:0007669"/>
    <property type="project" value="InterPro"/>
</dbReference>
<dbReference type="Pfam" id="PF13202">
    <property type="entry name" value="EF-hand_5"/>
    <property type="match status" value="4"/>
</dbReference>
<feature type="compositionally biased region" description="Basic residues" evidence="3">
    <location>
        <begin position="78"/>
        <end position="92"/>
    </location>
</feature>
<evidence type="ECO:0000256" key="4">
    <source>
        <dbReference type="SAM" id="SignalP"/>
    </source>
</evidence>
<dbReference type="eggNOG" id="COG5126">
    <property type="taxonomic scope" value="Bacteria"/>
</dbReference>
<dbReference type="RefSeq" id="WP_014373012.1">
    <property type="nucleotide sequence ID" value="NC_016940.1"/>
</dbReference>
<keyword evidence="2" id="KW-0677">Repeat</keyword>
<dbReference type="InterPro" id="IPR018247">
    <property type="entry name" value="EF_Hand_1_Ca_BS"/>
</dbReference>
<dbReference type="AlphaFoldDB" id="H6L3S5"/>
<dbReference type="Proteomes" id="UP000007519">
    <property type="component" value="Chromosome"/>
</dbReference>
<evidence type="ECO:0000256" key="3">
    <source>
        <dbReference type="SAM" id="MobiDB-lite"/>
    </source>
</evidence>
<evidence type="ECO:0000313" key="7">
    <source>
        <dbReference type="Proteomes" id="UP000007519"/>
    </source>
</evidence>
<feature type="domain" description="EF-hand" evidence="5">
    <location>
        <begin position="50"/>
        <end position="85"/>
    </location>
</feature>
<dbReference type="SMART" id="SM00054">
    <property type="entry name" value="EFh"/>
    <property type="match status" value="2"/>
</dbReference>
<feature type="region of interest" description="Disordered" evidence="3">
    <location>
        <begin position="19"/>
        <end position="47"/>
    </location>
</feature>
<dbReference type="PANTHER" id="PTHR10827">
    <property type="entry name" value="RETICULOCALBIN"/>
    <property type="match status" value="1"/>
</dbReference>
<keyword evidence="7" id="KW-1185">Reference proteome</keyword>
<dbReference type="PROSITE" id="PS00018">
    <property type="entry name" value="EF_HAND_1"/>
    <property type="match status" value="2"/>
</dbReference>
<dbReference type="PROSITE" id="PS50222">
    <property type="entry name" value="EF_HAND_2"/>
    <property type="match status" value="2"/>
</dbReference>
<dbReference type="KEGG" id="sgn:SGRA_0015"/>
<feature type="compositionally biased region" description="Basic and acidic residues" evidence="3">
    <location>
        <begin position="21"/>
        <end position="40"/>
    </location>
</feature>
<feature type="chain" id="PRO_5003603870" evidence="4">
    <location>
        <begin position="20"/>
        <end position="150"/>
    </location>
</feature>
<sequence>MKNLLMLIGFGLIALNAQAQDQKEKKERLSPEERFEKVDANQDGQISQAEAKGRLKKNFATIDADQNGFISLEELKNKPKGQGKKGKRKGKGKRFEKLDADQDGQISEAEAKGPIKENFATIDSNQDGFISQEELKAAPKPAKRRERKTN</sequence>
<feature type="region of interest" description="Disordered" evidence="3">
    <location>
        <begin position="73"/>
        <end position="150"/>
    </location>
</feature>